<dbReference type="EMBL" id="KV749000">
    <property type="protein sequence ID" value="OCL11719.1"/>
    <property type="molecule type" value="Genomic_DNA"/>
</dbReference>
<feature type="region of interest" description="Disordered" evidence="1">
    <location>
        <begin position="1"/>
        <end position="20"/>
    </location>
</feature>
<keyword evidence="3" id="KW-1185">Reference proteome</keyword>
<evidence type="ECO:0000313" key="3">
    <source>
        <dbReference type="Proteomes" id="UP000250140"/>
    </source>
</evidence>
<dbReference type="Proteomes" id="UP000250140">
    <property type="component" value="Unassembled WGS sequence"/>
</dbReference>
<organism evidence="2 3">
    <name type="scientific">Glonium stellatum</name>
    <dbReference type="NCBI Taxonomy" id="574774"/>
    <lineage>
        <taxon>Eukaryota</taxon>
        <taxon>Fungi</taxon>
        <taxon>Dikarya</taxon>
        <taxon>Ascomycota</taxon>
        <taxon>Pezizomycotina</taxon>
        <taxon>Dothideomycetes</taxon>
        <taxon>Pleosporomycetidae</taxon>
        <taxon>Gloniales</taxon>
        <taxon>Gloniaceae</taxon>
        <taxon>Glonium</taxon>
    </lineage>
</organism>
<protein>
    <submittedName>
        <fullName evidence="2">Uncharacterized protein</fullName>
    </submittedName>
</protein>
<proteinExistence type="predicted"/>
<reference evidence="2 3" key="1">
    <citation type="journal article" date="2016" name="Nat. Commun.">
        <title>Ectomycorrhizal ecology is imprinted in the genome of the dominant symbiotic fungus Cenococcum geophilum.</title>
        <authorList>
            <consortium name="DOE Joint Genome Institute"/>
            <person name="Peter M."/>
            <person name="Kohler A."/>
            <person name="Ohm R.A."/>
            <person name="Kuo A."/>
            <person name="Krutzmann J."/>
            <person name="Morin E."/>
            <person name="Arend M."/>
            <person name="Barry K.W."/>
            <person name="Binder M."/>
            <person name="Choi C."/>
            <person name="Clum A."/>
            <person name="Copeland A."/>
            <person name="Grisel N."/>
            <person name="Haridas S."/>
            <person name="Kipfer T."/>
            <person name="LaButti K."/>
            <person name="Lindquist E."/>
            <person name="Lipzen A."/>
            <person name="Maire R."/>
            <person name="Meier B."/>
            <person name="Mihaltcheva S."/>
            <person name="Molinier V."/>
            <person name="Murat C."/>
            <person name="Poggeler S."/>
            <person name="Quandt C.A."/>
            <person name="Sperisen C."/>
            <person name="Tritt A."/>
            <person name="Tisserant E."/>
            <person name="Crous P.W."/>
            <person name="Henrissat B."/>
            <person name="Nehls U."/>
            <person name="Egli S."/>
            <person name="Spatafora J.W."/>
            <person name="Grigoriev I.V."/>
            <person name="Martin F.M."/>
        </authorList>
    </citation>
    <scope>NUCLEOTIDE SEQUENCE [LARGE SCALE GENOMIC DNA]</scope>
    <source>
        <strain evidence="2 3">CBS 207.34</strain>
    </source>
</reference>
<evidence type="ECO:0000313" key="2">
    <source>
        <dbReference type="EMBL" id="OCL11719.1"/>
    </source>
</evidence>
<dbReference type="AlphaFoldDB" id="A0A8E2JWG2"/>
<name>A0A8E2JWG2_9PEZI</name>
<accession>A0A8E2JWG2</accession>
<evidence type="ECO:0000256" key="1">
    <source>
        <dbReference type="SAM" id="MobiDB-lite"/>
    </source>
</evidence>
<feature type="region of interest" description="Disordered" evidence="1">
    <location>
        <begin position="143"/>
        <end position="164"/>
    </location>
</feature>
<sequence length="164" mass="18540">MGIYTEEGGPRRRSNTKGTARVWAQTRMDRHVRSKIPAREAEDGRKCTRTDACLMAIEEAAKELPRTSNEGSRAITSHGCQIKRKRLEVQVEDQAKDRKIAGHVIGLRSGHVSCWEYHKRFKRYMRQASATYAAHLEREDLGRMQSGKGDIKSPAFSGTEKKPG</sequence>
<gene>
    <name evidence="2" type="ORF">AOQ84DRAFT_422528</name>
</gene>